<feature type="domain" description="Zinc finger/thioredoxin putative" evidence="3">
    <location>
        <begin position="5"/>
        <end position="39"/>
    </location>
</feature>
<protein>
    <submittedName>
        <fullName evidence="4">Putative Zn finger-like uncharacterized protein</fullName>
    </submittedName>
</protein>
<name>A0A317REH9_9BURK</name>
<keyword evidence="2" id="KW-0812">Transmembrane</keyword>
<keyword evidence="2" id="KW-0472">Membrane</keyword>
<feature type="region of interest" description="Disordered" evidence="1">
    <location>
        <begin position="85"/>
        <end position="212"/>
    </location>
</feature>
<dbReference type="InterPro" id="IPR021834">
    <property type="entry name" value="DUF3426"/>
</dbReference>
<gene>
    <name evidence="4" type="ORF">DFR36_102292</name>
</gene>
<feature type="transmembrane region" description="Helical" evidence="2">
    <location>
        <begin position="255"/>
        <end position="277"/>
    </location>
</feature>
<dbReference type="EMBL" id="QGUB01000002">
    <property type="protein sequence ID" value="PWW47913.1"/>
    <property type="molecule type" value="Genomic_DNA"/>
</dbReference>
<keyword evidence="2" id="KW-1133">Transmembrane helix</keyword>
<dbReference type="RefSeq" id="WP_110012076.1">
    <property type="nucleotide sequence ID" value="NZ_QGUB01000002.1"/>
</dbReference>
<feature type="compositionally biased region" description="Acidic residues" evidence="1">
    <location>
        <begin position="167"/>
        <end position="177"/>
    </location>
</feature>
<evidence type="ECO:0000313" key="4">
    <source>
        <dbReference type="EMBL" id="PWW47913.1"/>
    </source>
</evidence>
<dbReference type="Pfam" id="PF13719">
    <property type="entry name" value="Zn_ribbon_5"/>
    <property type="match status" value="1"/>
</dbReference>
<feature type="compositionally biased region" description="Low complexity" evidence="1">
    <location>
        <begin position="98"/>
        <end position="109"/>
    </location>
</feature>
<dbReference type="Pfam" id="PF11906">
    <property type="entry name" value="DUF3426"/>
    <property type="match status" value="1"/>
</dbReference>
<sequence>MSQTTRCPHCVTTFRVVADQLRISDGWVRCGQCKEVFDATPYLRPFEEPAALLPDLSLDALAAPRPPALPRTSAMAHVQRRPWPGAAAAPPFVPPAAPSAGTPTAEAAPQPEGRPPAEAPWVPAFLRREEEEEEAPALQPTPDPVAAPPQGAGEADGDALLGPAADGEGDGDGEAAVDAERQEPIREALLPEPESAEEETPDAGHAARSPDHPQVSVLEAPVQEADLPPVAAAAPGAEPQFVRAARRSAFWRHPAVRGVLGLLALALAALLAAQVLLQHRDALAARYPLARAALQQLCIPMGCRLQAPRDIAAVVIDSSSFTRAHGAAGRYELRVDLRNTATYPVAMPQLELTLTDAQDRPLVRRVLDPQRELGAPAELDPGASWGSSVAVQLAGPVVVGYRLLAFHP</sequence>
<keyword evidence="5" id="KW-1185">Reference proteome</keyword>
<proteinExistence type="predicted"/>
<dbReference type="InterPro" id="IPR011723">
    <property type="entry name" value="Znf/thioredoxin_put"/>
</dbReference>
<evidence type="ECO:0000313" key="5">
    <source>
        <dbReference type="Proteomes" id="UP000246483"/>
    </source>
</evidence>
<reference evidence="4 5" key="1">
    <citation type="submission" date="2018-05" db="EMBL/GenBank/DDBJ databases">
        <title>Genomic Encyclopedia of Type Strains, Phase IV (KMG-IV): sequencing the most valuable type-strain genomes for metagenomic binning, comparative biology and taxonomic classification.</title>
        <authorList>
            <person name="Goeker M."/>
        </authorList>
    </citation>
    <scope>NUCLEOTIDE SEQUENCE [LARGE SCALE GENOMIC DNA]</scope>
    <source>
        <strain evidence="4 5">DSM 26006</strain>
    </source>
</reference>
<evidence type="ECO:0000256" key="2">
    <source>
        <dbReference type="SAM" id="Phobius"/>
    </source>
</evidence>
<comment type="caution">
    <text evidence="4">The sequence shown here is derived from an EMBL/GenBank/DDBJ whole genome shotgun (WGS) entry which is preliminary data.</text>
</comment>
<dbReference type="Proteomes" id="UP000246483">
    <property type="component" value="Unassembled WGS sequence"/>
</dbReference>
<evidence type="ECO:0000259" key="3">
    <source>
        <dbReference type="Pfam" id="PF13719"/>
    </source>
</evidence>
<dbReference type="NCBIfam" id="TIGR02098">
    <property type="entry name" value="MJ0042_CXXC"/>
    <property type="match status" value="1"/>
</dbReference>
<organism evidence="4 5">
    <name type="scientific">Melaminivora alkalimesophila</name>
    <dbReference type="NCBI Taxonomy" id="1165852"/>
    <lineage>
        <taxon>Bacteria</taxon>
        <taxon>Pseudomonadati</taxon>
        <taxon>Pseudomonadota</taxon>
        <taxon>Betaproteobacteria</taxon>
        <taxon>Burkholderiales</taxon>
        <taxon>Comamonadaceae</taxon>
        <taxon>Melaminivora</taxon>
    </lineage>
</organism>
<dbReference type="AlphaFoldDB" id="A0A317REH9"/>
<dbReference type="OrthoDB" id="5294582at2"/>
<accession>A0A317REH9</accession>
<evidence type="ECO:0000256" key="1">
    <source>
        <dbReference type="SAM" id="MobiDB-lite"/>
    </source>
</evidence>